<evidence type="ECO:0000313" key="6">
    <source>
        <dbReference type="EMBL" id="MBB1152651.1"/>
    </source>
</evidence>
<dbReference type="Gene3D" id="3.40.50.620">
    <property type="entry name" value="HUPs"/>
    <property type="match status" value="2"/>
</dbReference>
<feature type="domain" description="Asparagine synthetase" evidence="5">
    <location>
        <begin position="211"/>
        <end position="594"/>
    </location>
</feature>
<gene>
    <name evidence="6" type="ORF">H4281_05880</name>
</gene>
<dbReference type="GO" id="GO:0004066">
    <property type="term" value="F:asparagine synthase (glutamine-hydrolyzing) activity"/>
    <property type="evidence" value="ECO:0007669"/>
    <property type="project" value="UniProtKB-EC"/>
</dbReference>
<name>A0A7W3Z8R1_9PSEU</name>
<dbReference type="EC" id="6.3.5.4" evidence="2"/>
<proteinExistence type="predicted"/>
<protein>
    <recommendedName>
        <fullName evidence="2">asparagine synthase (glutamine-hydrolyzing)</fullName>
        <ecNumber evidence="2">6.3.5.4</ecNumber>
    </recommendedName>
</protein>
<keyword evidence="7" id="KW-1185">Reference proteome</keyword>
<reference evidence="6 7" key="1">
    <citation type="submission" date="2020-08" db="EMBL/GenBank/DDBJ databases">
        <title>Amycolatopsis sp. nov. DR6-1 isolated from Dendrobium heterocarpum.</title>
        <authorList>
            <person name="Tedsree N."/>
            <person name="Kuncharoen N."/>
            <person name="Likhitwitayawuid K."/>
            <person name="Tanasupawat S."/>
        </authorList>
    </citation>
    <scope>NUCLEOTIDE SEQUENCE [LARGE SCALE GENOMIC DNA]</scope>
    <source>
        <strain evidence="6 7">DR6-1</strain>
    </source>
</reference>
<dbReference type="SUPFAM" id="SSF52402">
    <property type="entry name" value="Adenine nucleotide alpha hydrolases-like"/>
    <property type="match status" value="1"/>
</dbReference>
<dbReference type="RefSeq" id="WP_182889840.1">
    <property type="nucleotide sequence ID" value="NZ_JACGZW010000002.1"/>
</dbReference>
<organism evidence="6 7">
    <name type="scientific">Amycolatopsis dendrobii</name>
    <dbReference type="NCBI Taxonomy" id="2760662"/>
    <lineage>
        <taxon>Bacteria</taxon>
        <taxon>Bacillati</taxon>
        <taxon>Actinomycetota</taxon>
        <taxon>Actinomycetes</taxon>
        <taxon>Pseudonocardiales</taxon>
        <taxon>Pseudonocardiaceae</taxon>
        <taxon>Amycolatopsis</taxon>
    </lineage>
</organism>
<dbReference type="Pfam" id="PF00733">
    <property type="entry name" value="Asn_synthase"/>
    <property type="match status" value="1"/>
</dbReference>
<dbReference type="PANTHER" id="PTHR43284">
    <property type="entry name" value="ASPARAGINE SYNTHETASE (GLUTAMINE-HYDROLYZING)"/>
    <property type="match status" value="1"/>
</dbReference>
<dbReference type="InterPro" id="IPR001962">
    <property type="entry name" value="Asn_synthase"/>
</dbReference>
<dbReference type="GO" id="GO:0006529">
    <property type="term" value="P:asparagine biosynthetic process"/>
    <property type="evidence" value="ECO:0007669"/>
    <property type="project" value="UniProtKB-KW"/>
</dbReference>
<dbReference type="Proteomes" id="UP000526734">
    <property type="component" value="Unassembled WGS sequence"/>
</dbReference>
<evidence type="ECO:0000256" key="1">
    <source>
        <dbReference type="ARBA" id="ARBA00005187"/>
    </source>
</evidence>
<dbReference type="InterPro" id="IPR014729">
    <property type="entry name" value="Rossmann-like_a/b/a_fold"/>
</dbReference>
<evidence type="ECO:0000313" key="7">
    <source>
        <dbReference type="Proteomes" id="UP000526734"/>
    </source>
</evidence>
<dbReference type="EMBL" id="JACGZW010000002">
    <property type="protein sequence ID" value="MBB1152651.1"/>
    <property type="molecule type" value="Genomic_DNA"/>
</dbReference>
<dbReference type="InterPro" id="IPR051786">
    <property type="entry name" value="ASN_synthetase/amidase"/>
</dbReference>
<keyword evidence="3" id="KW-0061">Asparagine biosynthesis</keyword>
<accession>A0A7W3Z8R1</accession>
<evidence type="ECO:0000256" key="2">
    <source>
        <dbReference type="ARBA" id="ARBA00012737"/>
    </source>
</evidence>
<evidence type="ECO:0000259" key="5">
    <source>
        <dbReference type="Pfam" id="PF00733"/>
    </source>
</evidence>
<dbReference type="AlphaFoldDB" id="A0A7W3Z8R1"/>
<evidence type="ECO:0000256" key="3">
    <source>
        <dbReference type="ARBA" id="ARBA00022888"/>
    </source>
</evidence>
<comment type="pathway">
    <text evidence="1">Amino-acid biosynthesis; L-asparagine biosynthesis; L-asparagine from L-aspartate (L-Gln route): step 1/1.</text>
</comment>
<sequence length="612" mass="66543">MNALSSSLVVLPDSPAGTALLPRVPYRRPSVLFHSSGRPWLAGRWEPGEIRVAITGRARVAVFGFCPMPVERLTAYTARLRTVSDADALARVLPGSAHLIASVNGQTRLQGTLANLRRAFHTQIGSVPIAGTRADVLAEMTGADLDENLLAAHLTEMQLLPPLIEKSWWRTVHSVPPDSAVVLTDDGPASTVRWWRPPEPDLPIRKGAPAVRSALRESVAERRPAQGRLSLDLSGGMDSTTLCFLAAAQTPDLFTFRWSGGSVANDDPIFAAEAARLLPGVEHLERSDASAPALFAPPYATGDLEAPWTMTRGLNGSAHGVRVLAEHGSGLHLAGHGGDEVFSGSAGYLHTLVRRRPLTGLRQLRVYRSLGRWSWPQTLAALADRQSWGDWWRDSADQLTDPLPRPGTPDLGWADPVRAAPWATGDALATTRRVLYEIAAEAVPLAADRGQHQALTSLRAAGPLCQQIQREYAAEGVPLDLPYLDDRVVEAALAVRTSDRFTPWRYKPLLADAMRGLVPDVILDRTTKGNYQDDDDAEAHRHVPDLLDYFADSALAARGLLDLDAFRACLLEPRLDDEVEAHLETALGCEMWLRAIADARPATDRRTHAPAP</sequence>
<keyword evidence="3" id="KW-0028">Amino-acid biosynthesis</keyword>
<comment type="caution">
    <text evidence="6">The sequence shown here is derived from an EMBL/GenBank/DDBJ whole genome shotgun (WGS) entry which is preliminary data.</text>
</comment>
<dbReference type="PANTHER" id="PTHR43284:SF1">
    <property type="entry name" value="ASPARAGINE SYNTHETASE"/>
    <property type="match status" value="1"/>
</dbReference>
<comment type="catalytic activity">
    <reaction evidence="4">
        <text>L-aspartate + L-glutamine + ATP + H2O = L-asparagine + L-glutamate + AMP + diphosphate + H(+)</text>
        <dbReference type="Rhea" id="RHEA:12228"/>
        <dbReference type="ChEBI" id="CHEBI:15377"/>
        <dbReference type="ChEBI" id="CHEBI:15378"/>
        <dbReference type="ChEBI" id="CHEBI:29985"/>
        <dbReference type="ChEBI" id="CHEBI:29991"/>
        <dbReference type="ChEBI" id="CHEBI:30616"/>
        <dbReference type="ChEBI" id="CHEBI:33019"/>
        <dbReference type="ChEBI" id="CHEBI:58048"/>
        <dbReference type="ChEBI" id="CHEBI:58359"/>
        <dbReference type="ChEBI" id="CHEBI:456215"/>
        <dbReference type="EC" id="6.3.5.4"/>
    </reaction>
</comment>
<evidence type="ECO:0000256" key="4">
    <source>
        <dbReference type="ARBA" id="ARBA00048741"/>
    </source>
</evidence>